<evidence type="ECO:0000256" key="5">
    <source>
        <dbReference type="ARBA" id="ARBA00023098"/>
    </source>
</evidence>
<dbReference type="InterPro" id="IPR000111">
    <property type="entry name" value="Glyco_hydro_27/36_CS"/>
</dbReference>
<evidence type="ECO:0000256" key="8">
    <source>
        <dbReference type="ARBA" id="ARBA00023228"/>
    </source>
</evidence>
<keyword evidence="14" id="KW-1185">Reference proteome</keyword>
<comment type="subcellular location">
    <subcellularLocation>
        <location evidence="1">Lysosome</location>
    </subcellularLocation>
</comment>
<feature type="domain" description="Alpha galactosidase A C-terminal" evidence="12">
    <location>
        <begin position="302"/>
        <end position="345"/>
    </location>
</feature>
<dbReference type="PANTHER" id="PTHR11452">
    <property type="entry name" value="ALPHA-GALACTOSIDASE/ALPHA-N-ACETYLGALACTOSAMINIDASE"/>
    <property type="match status" value="1"/>
</dbReference>
<evidence type="ECO:0000313" key="13">
    <source>
        <dbReference type="EMBL" id="PXX06027.1"/>
    </source>
</evidence>
<evidence type="ECO:0000256" key="10">
    <source>
        <dbReference type="RuleBase" id="RU361168"/>
    </source>
</evidence>
<evidence type="ECO:0000256" key="6">
    <source>
        <dbReference type="ARBA" id="ARBA00023157"/>
    </source>
</evidence>
<keyword evidence="8" id="KW-0458">Lysosome</keyword>
<keyword evidence="9 10" id="KW-0326">Glycosidase</keyword>
<dbReference type="AlphaFoldDB" id="A0A318HCU7"/>
<evidence type="ECO:0000256" key="4">
    <source>
        <dbReference type="ARBA" id="ARBA00022801"/>
    </source>
</evidence>
<dbReference type="GO" id="GO:0004557">
    <property type="term" value="F:alpha-galactosidase activity"/>
    <property type="evidence" value="ECO:0007669"/>
    <property type="project" value="UniProtKB-EC"/>
</dbReference>
<dbReference type="RefSeq" id="WP_110318082.1">
    <property type="nucleotide sequence ID" value="NZ_QJJU01000015.1"/>
</dbReference>
<dbReference type="GO" id="GO:0006629">
    <property type="term" value="P:lipid metabolic process"/>
    <property type="evidence" value="ECO:0007669"/>
    <property type="project" value="UniProtKB-KW"/>
</dbReference>
<comment type="catalytic activity">
    <reaction evidence="10">
        <text>Hydrolysis of terminal, non-reducing alpha-D-galactose residues in alpha-D-galactosides, including galactose oligosaccharides, galactomannans and galactolipids.</text>
        <dbReference type="EC" id="3.2.1.22"/>
    </reaction>
</comment>
<dbReference type="GO" id="GO:0005975">
    <property type="term" value="P:carbohydrate metabolic process"/>
    <property type="evidence" value="ECO:0007669"/>
    <property type="project" value="InterPro"/>
</dbReference>
<dbReference type="InterPro" id="IPR013785">
    <property type="entry name" value="Aldolase_TIM"/>
</dbReference>
<dbReference type="PROSITE" id="PS00512">
    <property type="entry name" value="ALPHA_GALACTOSIDASE"/>
    <property type="match status" value="1"/>
</dbReference>
<dbReference type="InterPro" id="IPR035373">
    <property type="entry name" value="Melibiase/NAGA_C"/>
</dbReference>
<evidence type="ECO:0000256" key="11">
    <source>
        <dbReference type="SAM" id="SignalP"/>
    </source>
</evidence>
<reference evidence="13 14" key="2">
    <citation type="submission" date="2018-06" db="EMBL/GenBank/DDBJ databases">
        <title>Sequencing of bacterial isolates from soil warming experiment in Harvard Forest, Massachusetts, USA.</title>
        <authorList>
            <person name="Deangelis K.PhD."/>
        </authorList>
    </citation>
    <scope>NUCLEOTIDE SEQUENCE [LARGE SCALE GENOMIC DNA]</scope>
    <source>
        <strain evidence="13 14">GAS496</strain>
    </source>
</reference>
<dbReference type="Gene3D" id="3.20.20.70">
    <property type="entry name" value="Aldolase class I"/>
    <property type="match status" value="1"/>
</dbReference>
<dbReference type="Pfam" id="PF17450">
    <property type="entry name" value="Melibiase_2_C"/>
    <property type="match status" value="1"/>
</dbReference>
<comment type="caution">
    <text evidence="13">The sequence shown here is derived from an EMBL/GenBank/DDBJ whole genome shotgun (WGS) entry which is preliminary data.</text>
</comment>
<keyword evidence="4 10" id="KW-0378">Hydrolase</keyword>
<keyword evidence="11" id="KW-0732">Signal</keyword>
<keyword evidence="7" id="KW-0325">Glycoprotein</keyword>
<evidence type="ECO:0000256" key="9">
    <source>
        <dbReference type="ARBA" id="ARBA00023295"/>
    </source>
</evidence>
<reference evidence="14" key="1">
    <citation type="submission" date="2018-05" db="EMBL/GenBank/DDBJ databases">
        <authorList>
            <person name="Deangelis K."/>
            <person name="Huntemann M."/>
            <person name="Clum A."/>
            <person name="Pillay M."/>
            <person name="Palaniappan K."/>
            <person name="Varghese N."/>
            <person name="Mikhailova N."/>
            <person name="Stamatis D."/>
            <person name="Reddy T."/>
            <person name="Daum C."/>
            <person name="Shapiro N."/>
            <person name="Ivanova N."/>
            <person name="Kyrpides N."/>
            <person name="Woyke T."/>
        </authorList>
    </citation>
    <scope>NUCLEOTIDE SEQUENCE [LARGE SCALE GENOMIC DNA]</scope>
    <source>
        <strain evidence="14">GAS496</strain>
    </source>
</reference>
<dbReference type="SUPFAM" id="SSF51445">
    <property type="entry name" value="(Trans)glycosidases"/>
    <property type="match status" value="1"/>
</dbReference>
<dbReference type="Pfam" id="PF16499">
    <property type="entry name" value="Melibiase_2"/>
    <property type="match status" value="1"/>
</dbReference>
<evidence type="ECO:0000256" key="2">
    <source>
        <dbReference type="ARBA" id="ARBA00009743"/>
    </source>
</evidence>
<dbReference type="GO" id="GO:0005764">
    <property type="term" value="C:lysosome"/>
    <property type="evidence" value="ECO:0007669"/>
    <property type="project" value="UniProtKB-SubCell"/>
</dbReference>
<comment type="subunit">
    <text evidence="3">Homodimer.</text>
</comment>
<comment type="similarity">
    <text evidence="2 10">Belongs to the glycosyl hydrolase 27 family.</text>
</comment>
<evidence type="ECO:0000256" key="3">
    <source>
        <dbReference type="ARBA" id="ARBA00011738"/>
    </source>
</evidence>
<evidence type="ECO:0000256" key="7">
    <source>
        <dbReference type="ARBA" id="ARBA00023180"/>
    </source>
</evidence>
<feature type="chain" id="PRO_5039202926" description="Alpha-galactosidase" evidence="11">
    <location>
        <begin position="22"/>
        <end position="369"/>
    </location>
</feature>
<feature type="signal peptide" evidence="11">
    <location>
        <begin position="1"/>
        <end position="21"/>
    </location>
</feature>
<dbReference type="Proteomes" id="UP000247781">
    <property type="component" value="Unassembled WGS sequence"/>
</dbReference>
<dbReference type="InterPro" id="IPR002241">
    <property type="entry name" value="Glyco_hydro_27"/>
</dbReference>
<evidence type="ECO:0000259" key="12">
    <source>
        <dbReference type="Pfam" id="PF17450"/>
    </source>
</evidence>
<evidence type="ECO:0000256" key="1">
    <source>
        <dbReference type="ARBA" id="ARBA00004371"/>
    </source>
</evidence>
<dbReference type="InterPro" id="IPR017853">
    <property type="entry name" value="GH"/>
</dbReference>
<dbReference type="OrthoDB" id="9807519at2"/>
<evidence type="ECO:0000313" key="14">
    <source>
        <dbReference type="Proteomes" id="UP000247781"/>
    </source>
</evidence>
<organism evidence="13 14">
    <name type="scientific">Mycolicibacterium moriokaense</name>
    <dbReference type="NCBI Taxonomy" id="39691"/>
    <lineage>
        <taxon>Bacteria</taxon>
        <taxon>Bacillati</taxon>
        <taxon>Actinomycetota</taxon>
        <taxon>Actinomycetes</taxon>
        <taxon>Mycobacteriales</taxon>
        <taxon>Mycobacteriaceae</taxon>
        <taxon>Mycolicibacterium</taxon>
    </lineage>
</organism>
<dbReference type="Gene3D" id="2.60.40.1180">
    <property type="entry name" value="Golgi alpha-mannosidase II"/>
    <property type="match status" value="1"/>
</dbReference>
<dbReference type="CDD" id="cd14792">
    <property type="entry name" value="GH27"/>
    <property type="match status" value="1"/>
</dbReference>
<keyword evidence="6 10" id="KW-1015">Disulfide bond</keyword>
<dbReference type="EC" id="3.2.1.22" evidence="10"/>
<gene>
    <name evidence="13" type="ORF">C8E89_11575</name>
</gene>
<proteinExistence type="inferred from homology"/>
<sequence length="369" mass="39573">MNRSIACALVVSALVVGTTTASGYLNEQKPMLAATPPMGWSSWNALGCAVDEKAVRGNADAMVASGMAAVGYTYVDIDDCWMAPQRDADGRLQADPMRFPSGIKAIADYVHGKGLKLGIYSSAGVATCENLPGSLDHEKTDAKTFASWGVDLLKYDDCYGEGRPAVERFTTMGRALEASGRDILYSVCAWSEVQPWRWAAATGAHYWRTFSDITDSWDAVVAIADQQAGLGPYSRPNGWNDPDMLEVGNGGMTSDEYRAHISLWALLNAPLMAGNDLRRMDATPHDLLTNREMIAVDQDWGGTQGREVAEEGDLQVWAKPMSSGAAAVVLLNRGTDAGQAYTTAADLGLPRASAWVPPHAAKMLIVAPH</sequence>
<protein>
    <recommendedName>
        <fullName evidence="10">Alpha-galactosidase</fullName>
        <ecNumber evidence="10">3.2.1.22</ecNumber>
    </recommendedName>
    <alternativeName>
        <fullName evidence="10">Melibiase</fullName>
    </alternativeName>
</protein>
<dbReference type="PANTHER" id="PTHR11452:SF75">
    <property type="entry name" value="ALPHA-GALACTOSIDASE MEL1"/>
    <property type="match status" value="1"/>
</dbReference>
<name>A0A318HCU7_9MYCO</name>
<dbReference type="SUPFAM" id="SSF51011">
    <property type="entry name" value="Glycosyl hydrolase domain"/>
    <property type="match status" value="1"/>
</dbReference>
<dbReference type="InterPro" id="IPR013780">
    <property type="entry name" value="Glyco_hydro_b"/>
</dbReference>
<dbReference type="FunFam" id="3.20.20.70:FF:000197">
    <property type="entry name" value="Alpha-galactosidase"/>
    <property type="match status" value="1"/>
</dbReference>
<dbReference type="EMBL" id="QJJU01000015">
    <property type="protein sequence ID" value="PXX06027.1"/>
    <property type="molecule type" value="Genomic_DNA"/>
</dbReference>
<keyword evidence="5" id="KW-0443">Lipid metabolism</keyword>
<accession>A0A318HCU7</accession>
<dbReference type="PRINTS" id="PR00740">
    <property type="entry name" value="GLHYDRLASE27"/>
</dbReference>